<gene>
    <name evidence="6" type="ORF">F444_20820</name>
</gene>
<feature type="compositionally biased region" description="Low complexity" evidence="4">
    <location>
        <begin position="12"/>
        <end position="35"/>
    </location>
</feature>
<feature type="domain" description="FLYWCH-type" evidence="5">
    <location>
        <begin position="108"/>
        <end position="151"/>
    </location>
</feature>
<comment type="caution">
    <text evidence="6">The sequence shown here is derived from an EMBL/GenBank/DDBJ whole genome shotgun (WGS) entry which is preliminary data.</text>
</comment>
<feature type="region of interest" description="Disordered" evidence="4">
    <location>
        <begin position="446"/>
        <end position="489"/>
    </location>
</feature>
<organism evidence="6 7">
    <name type="scientific">Phytophthora nicotianae P1976</name>
    <dbReference type="NCBI Taxonomy" id="1317066"/>
    <lineage>
        <taxon>Eukaryota</taxon>
        <taxon>Sar</taxon>
        <taxon>Stramenopiles</taxon>
        <taxon>Oomycota</taxon>
        <taxon>Peronosporomycetes</taxon>
        <taxon>Peronosporales</taxon>
        <taxon>Peronosporaceae</taxon>
        <taxon>Phytophthora</taxon>
    </lineage>
</organism>
<evidence type="ECO:0000256" key="2">
    <source>
        <dbReference type="ARBA" id="ARBA00022771"/>
    </source>
</evidence>
<dbReference type="Proteomes" id="UP000028582">
    <property type="component" value="Unassembled WGS sequence"/>
</dbReference>
<feature type="region of interest" description="Disordered" evidence="4">
    <location>
        <begin position="1"/>
        <end position="38"/>
    </location>
</feature>
<protein>
    <recommendedName>
        <fullName evidence="5">FLYWCH-type domain-containing protein</fullName>
    </recommendedName>
</protein>
<evidence type="ECO:0000313" key="7">
    <source>
        <dbReference type="Proteomes" id="UP000028582"/>
    </source>
</evidence>
<dbReference type="OrthoDB" id="125134at2759"/>
<feature type="compositionally biased region" description="Acidic residues" evidence="4">
    <location>
        <begin position="461"/>
        <end position="471"/>
    </location>
</feature>
<evidence type="ECO:0000256" key="4">
    <source>
        <dbReference type="SAM" id="MobiDB-lite"/>
    </source>
</evidence>
<evidence type="ECO:0000256" key="1">
    <source>
        <dbReference type="ARBA" id="ARBA00022723"/>
    </source>
</evidence>
<reference evidence="6 7" key="1">
    <citation type="submission" date="2013-11" db="EMBL/GenBank/DDBJ databases">
        <title>The Genome Sequence of Phytophthora parasitica P1976.</title>
        <authorList>
            <consortium name="The Broad Institute Genomics Platform"/>
            <person name="Russ C."/>
            <person name="Tyler B."/>
            <person name="Panabieres F."/>
            <person name="Shan W."/>
            <person name="Tripathy S."/>
            <person name="Grunwald N."/>
            <person name="Machado M."/>
            <person name="Johnson C.S."/>
            <person name="Walker B."/>
            <person name="Young S."/>
            <person name="Zeng Q."/>
            <person name="Gargeya S."/>
            <person name="Fitzgerald M."/>
            <person name="Haas B."/>
            <person name="Abouelleil A."/>
            <person name="Allen A.W."/>
            <person name="Alvarado L."/>
            <person name="Arachchi H.M."/>
            <person name="Berlin A.M."/>
            <person name="Chapman S.B."/>
            <person name="Gainer-Dewar J."/>
            <person name="Goldberg J."/>
            <person name="Griggs A."/>
            <person name="Gujja S."/>
            <person name="Hansen M."/>
            <person name="Howarth C."/>
            <person name="Imamovic A."/>
            <person name="Ireland A."/>
            <person name="Larimer J."/>
            <person name="McCowan C."/>
            <person name="Murphy C."/>
            <person name="Pearson M."/>
            <person name="Poon T.W."/>
            <person name="Priest M."/>
            <person name="Roberts A."/>
            <person name="Saif S."/>
            <person name="Shea T."/>
            <person name="Sisk P."/>
            <person name="Sykes S."/>
            <person name="Wortman J."/>
            <person name="Nusbaum C."/>
            <person name="Birren B."/>
        </authorList>
    </citation>
    <scope>NUCLEOTIDE SEQUENCE [LARGE SCALE GENOMIC DNA]</scope>
    <source>
        <strain evidence="6 7">P1976</strain>
    </source>
</reference>
<evidence type="ECO:0000313" key="6">
    <source>
        <dbReference type="EMBL" id="ETO61119.1"/>
    </source>
</evidence>
<keyword evidence="1" id="KW-0479">Metal-binding</keyword>
<dbReference type="GO" id="GO:0008270">
    <property type="term" value="F:zinc ion binding"/>
    <property type="evidence" value="ECO:0007669"/>
    <property type="project" value="UniProtKB-KW"/>
</dbReference>
<evidence type="ECO:0000259" key="5">
    <source>
        <dbReference type="Pfam" id="PF04500"/>
    </source>
</evidence>
<evidence type="ECO:0000256" key="3">
    <source>
        <dbReference type="ARBA" id="ARBA00022833"/>
    </source>
</evidence>
<dbReference type="Pfam" id="PF04500">
    <property type="entry name" value="FLYWCH"/>
    <property type="match status" value="1"/>
</dbReference>
<name>A0A080Z3A8_PHYNI</name>
<dbReference type="AlphaFoldDB" id="A0A080Z3A8"/>
<keyword evidence="3" id="KW-0862">Zinc</keyword>
<accession>A0A080Z3A8</accession>
<dbReference type="InterPro" id="IPR007588">
    <property type="entry name" value="Znf_FLYWCH"/>
</dbReference>
<proteinExistence type="predicted"/>
<sequence length="502" mass="57264">MAHSRKKKRELSPTSSPTSRPSTPSNTTATRSAANDPSVMLPVVNSNTLVQPASISAAVATTFPVPSGDNAFAAFEVPTLRLLEDYNSSQHKSRPSQPVLPPPSAPSNRDGRTKIYYQGYQLTRANVTGAKISYQCSYYRKPKLCPGRLMFYADTMTYDFANMIPHTCRNPGGVSATAVAADDSVCLNLVDEMKEFVDKMVEETDNGATQIWDEVYKNFYLESNRVVRGLSKRQVVSRVGNIKAAQNGKDIYSMLESPKLSKVKNDVVSFFQFNYTWHNDAKAMKGKPSFERLLGWAHPELRNLLRYDSVHLFVDGTFRSAPKGFHQFITLMMYDPLTKLFVPLFFYVGDFTNARFVQEWNQFWNYFHKTWIETYPPELWNIYGVRRKIVNRTNNHLERFHREVNVRLKRQPSLRHLVKTIEEIARHYHILRKSIITGDAKAPKRPRLRFPRAPTLPNISDIEDSESEDDSGGASADEEGPHLSDEELELVYDDCAEQEEVL</sequence>
<dbReference type="EMBL" id="ANJA01003839">
    <property type="protein sequence ID" value="ETO61119.1"/>
    <property type="molecule type" value="Genomic_DNA"/>
</dbReference>
<keyword evidence="2" id="KW-0863">Zinc-finger</keyword>
<feature type="region of interest" description="Disordered" evidence="4">
    <location>
        <begin position="87"/>
        <end position="112"/>
    </location>
</feature>